<dbReference type="InterPro" id="IPR001471">
    <property type="entry name" value="AP2/ERF_dom"/>
</dbReference>
<dbReference type="Pfam" id="PF00847">
    <property type="entry name" value="AP2"/>
    <property type="match status" value="1"/>
</dbReference>
<gene>
    <name evidence="11" type="primary">LOC123412187</name>
</gene>
<feature type="compositionally biased region" description="Low complexity" evidence="9">
    <location>
        <begin position="36"/>
        <end position="65"/>
    </location>
</feature>
<dbReference type="SUPFAM" id="SSF54171">
    <property type="entry name" value="DNA-binding domain"/>
    <property type="match status" value="1"/>
</dbReference>
<name>A0A8I6YAK7_HORVV</name>
<dbReference type="PROSITE" id="PS51032">
    <property type="entry name" value="AP2_ERF"/>
    <property type="match status" value="1"/>
</dbReference>
<keyword evidence="2" id="KW-0936">Ethylene signaling pathway</keyword>
<evidence type="ECO:0000256" key="2">
    <source>
        <dbReference type="ARBA" id="ARBA00022745"/>
    </source>
</evidence>
<dbReference type="PRINTS" id="PR00367">
    <property type="entry name" value="ETHRSPELEMNT"/>
</dbReference>
<evidence type="ECO:0000256" key="1">
    <source>
        <dbReference type="ARBA" id="ARBA00004123"/>
    </source>
</evidence>
<organism evidence="11 12">
    <name type="scientific">Hordeum vulgare subsp. vulgare</name>
    <name type="common">Domesticated barley</name>
    <dbReference type="NCBI Taxonomy" id="112509"/>
    <lineage>
        <taxon>Eukaryota</taxon>
        <taxon>Viridiplantae</taxon>
        <taxon>Streptophyta</taxon>
        <taxon>Embryophyta</taxon>
        <taxon>Tracheophyta</taxon>
        <taxon>Spermatophyta</taxon>
        <taxon>Magnoliopsida</taxon>
        <taxon>Liliopsida</taxon>
        <taxon>Poales</taxon>
        <taxon>Poaceae</taxon>
        <taxon>BOP clade</taxon>
        <taxon>Pooideae</taxon>
        <taxon>Triticodae</taxon>
        <taxon>Triticeae</taxon>
        <taxon>Hordeinae</taxon>
        <taxon>Hordeum</taxon>
    </lineage>
</organism>
<evidence type="ECO:0000256" key="6">
    <source>
        <dbReference type="ARBA" id="ARBA00023163"/>
    </source>
</evidence>
<dbReference type="PANTHER" id="PTHR31657:SF35">
    <property type="entry name" value="AP2_EREBP TRANSCRIPTION FACTOR SUPERFAMILY PROTEIN-RELATED"/>
    <property type="match status" value="1"/>
</dbReference>
<evidence type="ECO:0000259" key="10">
    <source>
        <dbReference type="PROSITE" id="PS51032"/>
    </source>
</evidence>
<dbReference type="GO" id="GO:0000976">
    <property type="term" value="F:transcription cis-regulatory region binding"/>
    <property type="evidence" value="ECO:0007669"/>
    <property type="project" value="UniProtKB-ARBA"/>
</dbReference>
<comment type="subcellular location">
    <subcellularLocation>
        <location evidence="1">Nucleus</location>
    </subcellularLocation>
</comment>
<proteinExistence type="inferred from homology"/>
<keyword evidence="3" id="KW-0805">Transcription regulation</keyword>
<feature type="compositionally biased region" description="Low complexity" evidence="9">
    <location>
        <begin position="319"/>
        <end position="329"/>
    </location>
</feature>
<dbReference type="EnsemblPlants" id="HORVU.MOREX.r3.7HG0665380.1">
    <property type="protein sequence ID" value="HORVU.MOREX.r3.7HG0665380.1.CDS1"/>
    <property type="gene ID" value="HORVU.MOREX.r3.7HG0665380"/>
</dbReference>
<protein>
    <recommendedName>
        <fullName evidence="10">AP2/ERF domain-containing protein</fullName>
    </recommendedName>
</protein>
<accession>A0A8I6YAK7</accession>
<reference evidence="11" key="2">
    <citation type="submission" date="2020-10" db="EMBL/GenBank/DDBJ databases">
        <authorList>
            <person name="Scholz U."/>
            <person name="Mascher M."/>
            <person name="Fiebig A."/>
        </authorList>
    </citation>
    <scope>NUCLEOTIDE SEQUENCE [LARGE SCALE GENOMIC DNA]</scope>
    <source>
        <strain evidence="11">cv. Morex</strain>
    </source>
</reference>
<dbReference type="InterPro" id="IPR016177">
    <property type="entry name" value="DNA-bd_dom_sf"/>
</dbReference>
<keyword evidence="5" id="KW-0010">Activator</keyword>
<dbReference type="GO" id="GO:0003700">
    <property type="term" value="F:DNA-binding transcription factor activity"/>
    <property type="evidence" value="ECO:0007669"/>
    <property type="project" value="InterPro"/>
</dbReference>
<dbReference type="CDD" id="cd00018">
    <property type="entry name" value="AP2"/>
    <property type="match status" value="1"/>
</dbReference>
<dbReference type="GO" id="GO:0005634">
    <property type="term" value="C:nucleus"/>
    <property type="evidence" value="ECO:0000318"/>
    <property type="project" value="GO_Central"/>
</dbReference>
<comment type="similarity">
    <text evidence="8">Belongs to the AP2/ERF transcription factor family. ERF subfamily.</text>
</comment>
<dbReference type="FunFam" id="3.30.730.10:FF:000001">
    <property type="entry name" value="Ethylene-responsive transcription factor 2"/>
    <property type="match status" value="1"/>
</dbReference>
<evidence type="ECO:0000256" key="7">
    <source>
        <dbReference type="ARBA" id="ARBA00023242"/>
    </source>
</evidence>
<feature type="compositionally biased region" description="Low complexity" evidence="9">
    <location>
        <begin position="104"/>
        <end position="130"/>
    </location>
</feature>
<evidence type="ECO:0000256" key="8">
    <source>
        <dbReference type="ARBA" id="ARBA00024343"/>
    </source>
</evidence>
<dbReference type="InterPro" id="IPR036955">
    <property type="entry name" value="AP2/ERF_dom_sf"/>
</dbReference>
<keyword evidence="7" id="KW-0539">Nucleus</keyword>
<reference evidence="11" key="3">
    <citation type="submission" date="2022-01" db="UniProtKB">
        <authorList>
            <consortium name="EnsemblPlants"/>
        </authorList>
    </citation>
    <scope>IDENTIFICATION</scope>
    <source>
        <strain evidence="11">subsp. vulgare</strain>
    </source>
</reference>
<sequence>MAAIDLYGAANQLSSSSSSSSSDQELMRALEPFIRSASSPTSSTSTSTSPFSYHAASTSTSTSSPFSYYSCYSTQPQESCYLPASSSYSYTTLQAPFAPATSSFSQLPPLPPTSQYSTSPPSATYPSPSAGDAVGLASLGPEQIHQIQAQLYLQQQQQQQQRGLSASFLGPRAQPMKQAGAPSASAAGKLYRGVRQRHWGKWVAEIRLPKNRTRLWLGTFDTAEDAALAYDKAAFRLRGDAARLNFPNLRRGGAHLAGPLHASVNAKLDSICQNIATAPSSKSAPPDSPKASTSTTSTEGDYGSVLSAGSTPLPPPPQSSQHQHQQPAAPLHEMANLDFSEAPWDESDAFHLHQDLHKCPSWEIDWDSILS</sequence>
<dbReference type="Gramene" id="HORVU.MOREX.r2.7HG0552030.1">
    <property type="protein sequence ID" value="HORVU.MOREX.r2.7HG0552030.1.CDS.1"/>
    <property type="gene ID" value="HORVU.MOREX.r2.7HG0552030"/>
</dbReference>
<keyword evidence="4" id="KW-0238">DNA-binding</keyword>
<feature type="region of interest" description="Disordered" evidence="9">
    <location>
        <begin position="104"/>
        <end position="136"/>
    </location>
</feature>
<feature type="region of interest" description="Disordered" evidence="9">
    <location>
        <begin position="277"/>
        <end position="329"/>
    </location>
</feature>
<evidence type="ECO:0000256" key="3">
    <source>
        <dbReference type="ARBA" id="ARBA00023015"/>
    </source>
</evidence>
<feature type="region of interest" description="Disordered" evidence="9">
    <location>
        <begin position="9"/>
        <end position="65"/>
    </location>
</feature>
<evidence type="ECO:0000313" key="11">
    <source>
        <dbReference type="EnsemblPlants" id="HORVU.MOREX.r3.7HG0665380.1.CDS1"/>
    </source>
</evidence>
<evidence type="ECO:0000256" key="5">
    <source>
        <dbReference type="ARBA" id="ARBA00023159"/>
    </source>
</evidence>
<dbReference type="SMART" id="SM00380">
    <property type="entry name" value="AP2"/>
    <property type="match status" value="1"/>
</dbReference>
<dbReference type="KEGG" id="hvg:123412187"/>
<dbReference type="GO" id="GO:0043565">
    <property type="term" value="F:sequence-specific DNA binding"/>
    <property type="evidence" value="ECO:0000318"/>
    <property type="project" value="GO_Central"/>
</dbReference>
<feature type="domain" description="AP2/ERF" evidence="10">
    <location>
        <begin position="190"/>
        <end position="247"/>
    </location>
</feature>
<evidence type="ECO:0000256" key="4">
    <source>
        <dbReference type="ARBA" id="ARBA00023125"/>
    </source>
</evidence>
<dbReference type="Gene3D" id="3.30.730.10">
    <property type="entry name" value="AP2/ERF domain"/>
    <property type="match status" value="1"/>
</dbReference>
<evidence type="ECO:0000256" key="9">
    <source>
        <dbReference type="SAM" id="MobiDB-lite"/>
    </source>
</evidence>
<evidence type="ECO:0000313" key="12">
    <source>
        <dbReference type="Proteomes" id="UP000011116"/>
    </source>
</evidence>
<dbReference type="Proteomes" id="UP000011116">
    <property type="component" value="Chromosome 7H"/>
</dbReference>
<dbReference type="InterPro" id="IPR051758">
    <property type="entry name" value="ERF/AP2-like"/>
</dbReference>
<reference evidence="12" key="1">
    <citation type="journal article" date="2012" name="Nature">
        <title>A physical, genetic and functional sequence assembly of the barley genome.</title>
        <authorList>
            <consortium name="The International Barley Genome Sequencing Consortium"/>
            <person name="Mayer K.F."/>
            <person name="Waugh R."/>
            <person name="Brown J.W."/>
            <person name="Schulman A."/>
            <person name="Langridge P."/>
            <person name="Platzer M."/>
            <person name="Fincher G.B."/>
            <person name="Muehlbauer G.J."/>
            <person name="Sato K."/>
            <person name="Close T.J."/>
            <person name="Wise R.P."/>
            <person name="Stein N."/>
        </authorList>
    </citation>
    <scope>NUCLEOTIDE SEQUENCE [LARGE SCALE GENOMIC DNA]</scope>
    <source>
        <strain evidence="12">cv. Morex</strain>
    </source>
</reference>
<dbReference type="OrthoDB" id="10038011at2759"/>
<dbReference type="RefSeq" id="XP_044961063.1">
    <property type="nucleotide sequence ID" value="XM_045105128.1"/>
</dbReference>
<feature type="compositionally biased region" description="Low complexity" evidence="9">
    <location>
        <begin position="277"/>
        <end position="298"/>
    </location>
</feature>
<dbReference type="PANTHER" id="PTHR31657">
    <property type="entry name" value="ETHYLENE-RESPONSIVE TRANSCRIPTION FACTOR ERF061"/>
    <property type="match status" value="1"/>
</dbReference>
<keyword evidence="12" id="KW-1185">Reference proteome</keyword>
<dbReference type="SMR" id="A0A8I6YAK7"/>
<dbReference type="AlphaFoldDB" id="A0A8I6YAK7"/>
<keyword evidence="6" id="KW-0804">Transcription</keyword>
<dbReference type="Gramene" id="HORVU.MOREX.r3.7HG0665380.1">
    <property type="protein sequence ID" value="HORVU.MOREX.r3.7HG0665380.1.CDS1"/>
    <property type="gene ID" value="HORVU.MOREX.r3.7HG0665380"/>
</dbReference>
<dbReference type="GeneID" id="123412187"/>
<dbReference type="GO" id="GO:0009873">
    <property type="term" value="P:ethylene-activated signaling pathway"/>
    <property type="evidence" value="ECO:0007669"/>
    <property type="project" value="UniProtKB-KW"/>
</dbReference>